<dbReference type="Proteomes" id="UP000030377">
    <property type="component" value="Unassembled WGS sequence"/>
</dbReference>
<accession>A0A0A3Y452</accession>
<comment type="caution">
    <text evidence="1">The sequence shown here is derived from an EMBL/GenBank/DDBJ whole genome shotgun (WGS) entry which is preliminary data.</text>
</comment>
<organism evidence="1 2">
    <name type="scientific">Bradyrhizobium japonicum</name>
    <dbReference type="NCBI Taxonomy" id="375"/>
    <lineage>
        <taxon>Bacteria</taxon>
        <taxon>Pseudomonadati</taxon>
        <taxon>Pseudomonadota</taxon>
        <taxon>Alphaproteobacteria</taxon>
        <taxon>Hyphomicrobiales</taxon>
        <taxon>Nitrobacteraceae</taxon>
        <taxon>Bradyrhizobium</taxon>
    </lineage>
</organism>
<proteinExistence type="predicted"/>
<reference evidence="1 2" key="1">
    <citation type="submission" date="2014-09" db="EMBL/GenBank/DDBJ databases">
        <title>Draft genome of Bradyrhizobium japonicum Is-34.</title>
        <authorList>
            <person name="Tsurumaru H."/>
            <person name="Yamakawa T."/>
            <person name="Hashimoto S."/>
            <person name="Okizaki K."/>
            <person name="Kanesaki Y."/>
            <person name="Yoshikawa H."/>
            <person name="Yajima S."/>
        </authorList>
    </citation>
    <scope>NUCLEOTIDE SEQUENCE [LARGE SCALE GENOMIC DNA]</scope>
    <source>
        <strain evidence="1 2">Is-34</strain>
    </source>
</reference>
<name>A0A0A3Y452_BRAJP</name>
<evidence type="ECO:0000313" key="1">
    <source>
        <dbReference type="EMBL" id="KGT80349.1"/>
    </source>
</evidence>
<dbReference type="EMBL" id="JRPN01000004">
    <property type="protein sequence ID" value="KGT80349.1"/>
    <property type="molecule type" value="Genomic_DNA"/>
</dbReference>
<protein>
    <submittedName>
        <fullName evidence="1">Uncharacterized protein</fullName>
    </submittedName>
</protein>
<sequence>MPIAEWDVLLCKAIHPDGNAIFFDGKWTWLPLSIFYDRYCQHVKRTELDVLDSWKTQLRIAATRAQADADEEAEDDDVPAIFNADLEACD</sequence>
<evidence type="ECO:0000313" key="2">
    <source>
        <dbReference type="Proteomes" id="UP000030377"/>
    </source>
</evidence>
<dbReference type="RefSeq" id="WP_028158149.1">
    <property type="nucleotide sequence ID" value="NZ_JANUDC010000001.1"/>
</dbReference>
<dbReference type="AlphaFoldDB" id="A0A0A3Y452"/>
<gene>
    <name evidence="1" type="ORF">MA20_06955</name>
</gene>